<evidence type="ECO:0000313" key="2">
    <source>
        <dbReference type="EMBL" id="MQL93847.1"/>
    </source>
</evidence>
<dbReference type="AlphaFoldDB" id="A0A843VHA8"/>
<dbReference type="Proteomes" id="UP000652761">
    <property type="component" value="Unassembled WGS sequence"/>
</dbReference>
<organism evidence="2 3">
    <name type="scientific">Colocasia esculenta</name>
    <name type="common">Wild taro</name>
    <name type="synonym">Arum esculentum</name>
    <dbReference type="NCBI Taxonomy" id="4460"/>
    <lineage>
        <taxon>Eukaryota</taxon>
        <taxon>Viridiplantae</taxon>
        <taxon>Streptophyta</taxon>
        <taxon>Embryophyta</taxon>
        <taxon>Tracheophyta</taxon>
        <taxon>Spermatophyta</taxon>
        <taxon>Magnoliopsida</taxon>
        <taxon>Liliopsida</taxon>
        <taxon>Araceae</taxon>
        <taxon>Aroideae</taxon>
        <taxon>Colocasieae</taxon>
        <taxon>Colocasia</taxon>
    </lineage>
</organism>
<dbReference type="EMBL" id="NMUH01001604">
    <property type="protein sequence ID" value="MQL93847.1"/>
    <property type="molecule type" value="Genomic_DNA"/>
</dbReference>
<evidence type="ECO:0000256" key="1">
    <source>
        <dbReference type="SAM" id="MobiDB-lite"/>
    </source>
</evidence>
<proteinExistence type="predicted"/>
<keyword evidence="3" id="KW-1185">Reference proteome</keyword>
<sequence length="179" mass="18884">MRTLRVAVAVGGIGVDANLRILQVIGSPEGSLLALTRGVAELRKETPYHGAIPVGAGGGLGVNREIVGAGLGFLQGLRPENLASTSFVAKLLSQDVNGQVVVFSWSPQLLDFLRGAAAGPFVRGCETESQQTRLTPTPQVRTRRTSHDRRPAQGRAVAVQGQYFQRCRVSTSSGVVPAV</sequence>
<gene>
    <name evidence="2" type="ORF">Taro_026497</name>
</gene>
<reference evidence="2" key="1">
    <citation type="submission" date="2017-07" db="EMBL/GenBank/DDBJ databases">
        <title>Taro Niue Genome Assembly and Annotation.</title>
        <authorList>
            <person name="Atibalentja N."/>
            <person name="Keating K."/>
            <person name="Fields C.J."/>
        </authorList>
    </citation>
    <scope>NUCLEOTIDE SEQUENCE</scope>
    <source>
        <strain evidence="2">Niue_2</strain>
        <tissue evidence="2">Leaf</tissue>
    </source>
</reference>
<feature type="region of interest" description="Disordered" evidence="1">
    <location>
        <begin position="127"/>
        <end position="155"/>
    </location>
</feature>
<accession>A0A843VHA8</accession>
<comment type="caution">
    <text evidence="2">The sequence shown here is derived from an EMBL/GenBank/DDBJ whole genome shotgun (WGS) entry which is preliminary data.</text>
</comment>
<evidence type="ECO:0000313" key="3">
    <source>
        <dbReference type="Proteomes" id="UP000652761"/>
    </source>
</evidence>
<feature type="compositionally biased region" description="Polar residues" evidence="1">
    <location>
        <begin position="127"/>
        <end position="140"/>
    </location>
</feature>
<name>A0A843VHA8_COLES</name>
<protein>
    <submittedName>
        <fullName evidence="2">Uncharacterized protein</fullName>
    </submittedName>
</protein>